<evidence type="ECO:0000313" key="1">
    <source>
        <dbReference type="EMBL" id="EXB93642.1"/>
    </source>
</evidence>
<accession>W9S7Q9</accession>
<protein>
    <submittedName>
        <fullName evidence="1">Uncharacterized protein</fullName>
    </submittedName>
</protein>
<organism evidence="1 2">
    <name type="scientific">Morus notabilis</name>
    <dbReference type="NCBI Taxonomy" id="981085"/>
    <lineage>
        <taxon>Eukaryota</taxon>
        <taxon>Viridiplantae</taxon>
        <taxon>Streptophyta</taxon>
        <taxon>Embryophyta</taxon>
        <taxon>Tracheophyta</taxon>
        <taxon>Spermatophyta</taxon>
        <taxon>Magnoliopsida</taxon>
        <taxon>eudicotyledons</taxon>
        <taxon>Gunneridae</taxon>
        <taxon>Pentapetalae</taxon>
        <taxon>rosids</taxon>
        <taxon>fabids</taxon>
        <taxon>Rosales</taxon>
        <taxon>Moraceae</taxon>
        <taxon>Moreae</taxon>
        <taxon>Morus</taxon>
    </lineage>
</organism>
<gene>
    <name evidence="1" type="ORF">L484_018028</name>
</gene>
<sequence>MANLETTCVKINEDVEIFAISVIVGHSGSATGWRLACQAMDFTASSSRSEASFTISRGFAISNSFFSTIVS</sequence>
<keyword evidence="2" id="KW-1185">Reference proteome</keyword>
<reference evidence="2" key="1">
    <citation type="submission" date="2013-01" db="EMBL/GenBank/DDBJ databases">
        <title>Draft Genome Sequence of a Mulberry Tree, Morus notabilis C.K. Schneid.</title>
        <authorList>
            <person name="He N."/>
            <person name="Zhao S."/>
        </authorList>
    </citation>
    <scope>NUCLEOTIDE SEQUENCE</scope>
</reference>
<dbReference type="Proteomes" id="UP000030645">
    <property type="component" value="Unassembled WGS sequence"/>
</dbReference>
<proteinExistence type="predicted"/>
<dbReference type="AlphaFoldDB" id="W9S7Q9"/>
<dbReference type="EMBL" id="KE345083">
    <property type="protein sequence ID" value="EXB93642.1"/>
    <property type="molecule type" value="Genomic_DNA"/>
</dbReference>
<evidence type="ECO:0000313" key="2">
    <source>
        <dbReference type="Proteomes" id="UP000030645"/>
    </source>
</evidence>
<name>W9S7Q9_9ROSA</name>